<dbReference type="AlphaFoldDB" id="A0AAE0XGU1"/>
<reference evidence="1" key="2">
    <citation type="submission" date="2023-06" db="EMBL/GenBank/DDBJ databases">
        <authorList>
            <consortium name="Lawrence Berkeley National Laboratory"/>
            <person name="Haridas S."/>
            <person name="Hensen N."/>
            <person name="Bonometti L."/>
            <person name="Westerberg I."/>
            <person name="Brannstrom I.O."/>
            <person name="Guillou S."/>
            <person name="Cros-Aarteil S."/>
            <person name="Calhoun S."/>
            <person name="Kuo A."/>
            <person name="Mondo S."/>
            <person name="Pangilinan J."/>
            <person name="Riley R."/>
            <person name="Labutti K."/>
            <person name="Andreopoulos B."/>
            <person name="Lipzen A."/>
            <person name="Chen C."/>
            <person name="Yanf M."/>
            <person name="Daum C."/>
            <person name="Ng V."/>
            <person name="Clum A."/>
            <person name="Steindorff A."/>
            <person name="Ohm R."/>
            <person name="Martin F."/>
            <person name="Silar P."/>
            <person name="Natvig D."/>
            <person name="Lalanne C."/>
            <person name="Gautier V."/>
            <person name="Ament-Velasquez S.L."/>
            <person name="Kruys A."/>
            <person name="Hutchinson M.I."/>
            <person name="Powell A.J."/>
            <person name="Barry K."/>
            <person name="Miller A.N."/>
            <person name="Grigoriev I.V."/>
            <person name="Debuchy R."/>
            <person name="Gladieux P."/>
            <person name="Thoren M.H."/>
            <person name="Johannesson H."/>
        </authorList>
    </citation>
    <scope>NUCLEOTIDE SEQUENCE</scope>
    <source>
        <strain evidence="1">CBS 314.62</strain>
    </source>
</reference>
<accession>A0AAE0XGU1</accession>
<gene>
    <name evidence="1" type="ORF">B0T22DRAFT_525530</name>
</gene>
<evidence type="ECO:0000313" key="2">
    <source>
        <dbReference type="Proteomes" id="UP001270362"/>
    </source>
</evidence>
<dbReference type="SUPFAM" id="SSF56112">
    <property type="entry name" value="Protein kinase-like (PK-like)"/>
    <property type="match status" value="1"/>
</dbReference>
<proteinExistence type="predicted"/>
<name>A0AAE0XGU1_9PEZI</name>
<reference evidence="1" key="1">
    <citation type="journal article" date="2023" name="Mol. Phylogenet. Evol.">
        <title>Genome-scale phylogeny and comparative genomics of the fungal order Sordariales.</title>
        <authorList>
            <person name="Hensen N."/>
            <person name="Bonometti L."/>
            <person name="Westerberg I."/>
            <person name="Brannstrom I.O."/>
            <person name="Guillou S."/>
            <person name="Cros-Aarteil S."/>
            <person name="Calhoun S."/>
            <person name="Haridas S."/>
            <person name="Kuo A."/>
            <person name="Mondo S."/>
            <person name="Pangilinan J."/>
            <person name="Riley R."/>
            <person name="LaButti K."/>
            <person name="Andreopoulos B."/>
            <person name="Lipzen A."/>
            <person name="Chen C."/>
            <person name="Yan M."/>
            <person name="Daum C."/>
            <person name="Ng V."/>
            <person name="Clum A."/>
            <person name="Steindorff A."/>
            <person name="Ohm R.A."/>
            <person name="Martin F."/>
            <person name="Silar P."/>
            <person name="Natvig D.O."/>
            <person name="Lalanne C."/>
            <person name="Gautier V."/>
            <person name="Ament-Velasquez S.L."/>
            <person name="Kruys A."/>
            <person name="Hutchinson M.I."/>
            <person name="Powell A.J."/>
            <person name="Barry K."/>
            <person name="Miller A.N."/>
            <person name="Grigoriev I.V."/>
            <person name="Debuchy R."/>
            <person name="Gladieux P."/>
            <person name="Hiltunen Thoren M."/>
            <person name="Johannesson H."/>
        </authorList>
    </citation>
    <scope>NUCLEOTIDE SEQUENCE</scope>
    <source>
        <strain evidence="1">CBS 314.62</strain>
    </source>
</reference>
<evidence type="ECO:0008006" key="3">
    <source>
        <dbReference type="Google" id="ProtNLM"/>
    </source>
</evidence>
<evidence type="ECO:0000313" key="1">
    <source>
        <dbReference type="EMBL" id="KAK3692970.1"/>
    </source>
</evidence>
<organism evidence="1 2">
    <name type="scientific">Podospora appendiculata</name>
    <dbReference type="NCBI Taxonomy" id="314037"/>
    <lineage>
        <taxon>Eukaryota</taxon>
        <taxon>Fungi</taxon>
        <taxon>Dikarya</taxon>
        <taxon>Ascomycota</taxon>
        <taxon>Pezizomycotina</taxon>
        <taxon>Sordariomycetes</taxon>
        <taxon>Sordariomycetidae</taxon>
        <taxon>Sordariales</taxon>
        <taxon>Podosporaceae</taxon>
        <taxon>Podospora</taxon>
    </lineage>
</organism>
<comment type="caution">
    <text evidence="1">The sequence shown here is derived from an EMBL/GenBank/DDBJ whole genome shotgun (WGS) entry which is preliminary data.</text>
</comment>
<protein>
    <recommendedName>
        <fullName evidence="3">Aminoglycoside phosphotransferase domain-containing protein</fullName>
    </recommendedName>
</protein>
<dbReference type="PANTHER" id="PTHR21310:SF58">
    <property type="entry name" value="AMINOGLYCOSIDE PHOSPHOTRANSFERASE DOMAIN-CONTAINING PROTEIN"/>
    <property type="match status" value="1"/>
</dbReference>
<dbReference type="InterPro" id="IPR051678">
    <property type="entry name" value="AGP_Transferase"/>
</dbReference>
<dbReference type="CDD" id="cd05120">
    <property type="entry name" value="APH_ChoK_like"/>
    <property type="match status" value="1"/>
</dbReference>
<dbReference type="EMBL" id="JAULSO010000001">
    <property type="protein sequence ID" value="KAK3692970.1"/>
    <property type="molecule type" value="Genomic_DNA"/>
</dbReference>
<keyword evidence="2" id="KW-1185">Reference proteome</keyword>
<sequence>MAASHWHQKSELAEKCPHVNDSVEQIDDDSWLIGGRMLLSRQTSPVPGQPSWSDGKGAFFVLSDAPSPRPTPRSVARTEGEIPRVYDAGDQSAVWRAGEAFIKVQDISFPLATREHVTLRFLEEKGELDFEYPRALHHAEFHGRYYLIASRVSGRTLQDAWSGMDEPTRQHYVSLVAQICDTMATWKGDAIAGLLTSMGIDPSLPIFYHCDLGPTNILVEPEKGTIGIINWETAGYAPREWVRTKFLLSSGMDFATEDWSPDPSWRFASNKKQRRMS</sequence>
<dbReference type="PANTHER" id="PTHR21310">
    <property type="entry name" value="AMINOGLYCOSIDE PHOSPHOTRANSFERASE-RELATED-RELATED"/>
    <property type="match status" value="1"/>
</dbReference>
<dbReference type="InterPro" id="IPR011009">
    <property type="entry name" value="Kinase-like_dom_sf"/>
</dbReference>
<dbReference type="Proteomes" id="UP001270362">
    <property type="component" value="Unassembled WGS sequence"/>
</dbReference>